<dbReference type="Gene3D" id="3.40.630.30">
    <property type="match status" value="1"/>
</dbReference>
<dbReference type="InterPro" id="IPR050680">
    <property type="entry name" value="YpeA/RimI_acetyltransf"/>
</dbReference>
<dbReference type="InterPro" id="IPR008125">
    <property type="entry name" value="Streptothricin_AcTrfase"/>
</dbReference>
<organism evidence="4 5">
    <name type="scientific">Alicyclobacillus fodiniaquatilis</name>
    <dbReference type="NCBI Taxonomy" id="1661150"/>
    <lineage>
        <taxon>Bacteria</taxon>
        <taxon>Bacillati</taxon>
        <taxon>Bacillota</taxon>
        <taxon>Bacilli</taxon>
        <taxon>Bacillales</taxon>
        <taxon>Alicyclobacillaceae</taxon>
        <taxon>Alicyclobacillus</taxon>
    </lineage>
</organism>
<dbReference type="GO" id="GO:0016746">
    <property type="term" value="F:acyltransferase activity"/>
    <property type="evidence" value="ECO:0007669"/>
    <property type="project" value="UniProtKB-KW"/>
</dbReference>
<dbReference type="Proteomes" id="UP001597079">
    <property type="component" value="Unassembled WGS sequence"/>
</dbReference>
<evidence type="ECO:0000313" key="5">
    <source>
        <dbReference type="Proteomes" id="UP001597079"/>
    </source>
</evidence>
<sequence length="173" mass="20200">MIKKMTSANMNDYNKSNDGFVVSGRIIPKYEDNTWTYTEEIFSEPYLKQYEYEEIDVSYTNEKGKAVFLYYGDNECIGQIRLRSNWNGYALIEEIGVRSDWRKQGIGTELLKKAIEWAKQKNFAGIMLETQDVNVSACHFYAKNNFVIGAVDNMLYSNFSTANEIAIFWYQKF</sequence>
<feature type="domain" description="N-acetyltransferase" evidence="3">
    <location>
        <begin position="25"/>
        <end position="173"/>
    </location>
</feature>
<dbReference type="PANTHER" id="PTHR43420:SF12">
    <property type="entry name" value="N-ACETYLTRANSFERASE DOMAIN-CONTAINING PROTEIN"/>
    <property type="match status" value="1"/>
</dbReference>
<evidence type="ECO:0000256" key="2">
    <source>
        <dbReference type="ARBA" id="ARBA00023315"/>
    </source>
</evidence>
<dbReference type="Pfam" id="PF00583">
    <property type="entry name" value="Acetyltransf_1"/>
    <property type="match status" value="1"/>
</dbReference>
<evidence type="ECO:0000313" key="4">
    <source>
        <dbReference type="EMBL" id="MFD1677086.1"/>
    </source>
</evidence>
<proteinExistence type="predicted"/>
<dbReference type="EMBL" id="JBHUCX010000083">
    <property type="protein sequence ID" value="MFD1677086.1"/>
    <property type="molecule type" value="Genomic_DNA"/>
</dbReference>
<reference evidence="5" key="1">
    <citation type="journal article" date="2019" name="Int. J. Syst. Evol. Microbiol.">
        <title>The Global Catalogue of Microorganisms (GCM) 10K type strain sequencing project: providing services to taxonomists for standard genome sequencing and annotation.</title>
        <authorList>
            <consortium name="The Broad Institute Genomics Platform"/>
            <consortium name="The Broad Institute Genome Sequencing Center for Infectious Disease"/>
            <person name="Wu L."/>
            <person name="Ma J."/>
        </authorList>
    </citation>
    <scope>NUCLEOTIDE SEQUENCE [LARGE SCALE GENOMIC DNA]</scope>
    <source>
        <strain evidence="5">CGMCC 1.12286</strain>
    </source>
</reference>
<dbReference type="RefSeq" id="WP_377944995.1">
    <property type="nucleotide sequence ID" value="NZ_JBHUCX010000083.1"/>
</dbReference>
<comment type="caution">
    <text evidence="4">The sequence shown here is derived from an EMBL/GenBank/DDBJ whole genome shotgun (WGS) entry which is preliminary data.</text>
</comment>
<dbReference type="PROSITE" id="PS51186">
    <property type="entry name" value="GNAT"/>
    <property type="match status" value="1"/>
</dbReference>
<dbReference type="PRINTS" id="PR01754">
    <property type="entry name" value="SACTRNSFRASE"/>
</dbReference>
<name>A0ABW4JL43_9BACL</name>
<accession>A0ABW4JL43</accession>
<dbReference type="CDD" id="cd04301">
    <property type="entry name" value="NAT_SF"/>
    <property type="match status" value="1"/>
</dbReference>
<gene>
    <name evidence="4" type="ORF">ACFSB2_20635</name>
</gene>
<keyword evidence="5" id="KW-1185">Reference proteome</keyword>
<dbReference type="EC" id="2.3.-.-" evidence="4"/>
<keyword evidence="1 4" id="KW-0808">Transferase</keyword>
<dbReference type="SUPFAM" id="SSF55729">
    <property type="entry name" value="Acyl-CoA N-acyltransferases (Nat)"/>
    <property type="match status" value="1"/>
</dbReference>
<evidence type="ECO:0000259" key="3">
    <source>
        <dbReference type="PROSITE" id="PS51186"/>
    </source>
</evidence>
<protein>
    <submittedName>
        <fullName evidence="4">GNAT family N-acetyltransferase</fullName>
        <ecNumber evidence="4">2.3.-.-</ecNumber>
    </submittedName>
</protein>
<evidence type="ECO:0000256" key="1">
    <source>
        <dbReference type="ARBA" id="ARBA00022679"/>
    </source>
</evidence>
<dbReference type="InterPro" id="IPR016181">
    <property type="entry name" value="Acyl_CoA_acyltransferase"/>
</dbReference>
<dbReference type="InterPro" id="IPR000182">
    <property type="entry name" value="GNAT_dom"/>
</dbReference>
<keyword evidence="2 4" id="KW-0012">Acyltransferase</keyword>
<dbReference type="PANTHER" id="PTHR43420">
    <property type="entry name" value="ACETYLTRANSFERASE"/>
    <property type="match status" value="1"/>
</dbReference>